<protein>
    <submittedName>
        <fullName evidence="3">(thale cress) hypothetical protein</fullName>
    </submittedName>
</protein>
<feature type="compositionally biased region" description="Low complexity" evidence="1">
    <location>
        <begin position="41"/>
        <end position="57"/>
    </location>
</feature>
<reference evidence="4" key="2">
    <citation type="submission" date="2016-03" db="EMBL/GenBank/DDBJ databases">
        <title>Full-length assembly of Arabidopsis thaliana Ler reveals the complement of translocations and inversions.</title>
        <authorList>
            <person name="Zapata L."/>
            <person name="Schneeberger K."/>
            <person name="Ossowski S."/>
        </authorList>
    </citation>
    <scope>NUCLEOTIDE SEQUENCE [LARGE SCALE GENOMIC DNA]</scope>
    <source>
        <tissue evidence="4">Leaf</tissue>
    </source>
</reference>
<dbReference type="Proteomes" id="UP000516314">
    <property type="component" value="Chromosome 5"/>
</dbReference>
<dbReference type="PANTHER" id="PTHR14379">
    <property type="entry name" value="LIMKAIN B LKAP"/>
    <property type="match status" value="1"/>
</dbReference>
<dbReference type="InterPro" id="IPR041966">
    <property type="entry name" value="LOTUS-like"/>
</dbReference>
<feature type="compositionally biased region" description="Basic and acidic residues" evidence="1">
    <location>
        <begin position="890"/>
        <end position="903"/>
    </location>
</feature>
<reference evidence="5 7" key="3">
    <citation type="submission" date="2019-11" db="EMBL/GenBank/DDBJ databases">
        <authorList>
            <person name="Jiao W.-B."/>
            <person name="Schneeberger K."/>
        </authorList>
    </citation>
    <scope>NUCLEOTIDE SEQUENCE [LARGE SCALE GENOMIC DNA]</scope>
    <source>
        <strain evidence="7">cv. An-1</strain>
    </source>
</reference>
<dbReference type="PROSITE" id="PS51644">
    <property type="entry name" value="HTH_OST"/>
    <property type="match status" value="2"/>
</dbReference>
<evidence type="ECO:0000313" key="7">
    <source>
        <dbReference type="Proteomes" id="UP000426265"/>
    </source>
</evidence>
<evidence type="ECO:0000259" key="2">
    <source>
        <dbReference type="PROSITE" id="PS51644"/>
    </source>
</evidence>
<feature type="compositionally biased region" description="Polar residues" evidence="1">
    <location>
        <begin position="522"/>
        <end position="533"/>
    </location>
</feature>
<dbReference type="Pfam" id="PF14418">
    <property type="entry name" value="OHA"/>
    <property type="match status" value="1"/>
</dbReference>
<dbReference type="InterPro" id="IPR025677">
    <property type="entry name" value="OST-HTH-assoc_dom"/>
</dbReference>
<sequence length="924" mass="102367">MKFGSLPSKSLLFRLSSSSTTQSHRRTITLFITNIHSSPFSTTTTSGSNFVSGSSHSPSRRPQQDEESRSVRVSVWWDFLSCNLPVDTNVYKVAQSITAAIRNSGIKGPITITAFGDVLQLPRSNQDALSATGISLTHVPNGGKNSADRSLITDLMCWVSQNPPPAHLLLISSDKEFASVLHRLRMNNYNILLASKSSAPGVLCSAASIMWDWDALIKGECVTGKHFNQPPDGPYNSWYGHYRIPLLDPFAIATTTEQSSSSVKIEELSESVNSNAVVNLRPIPKEVVDKIRSIVSLYPKGAAITELRAELSKSNLAIDKDFYGHKKFSKFLLSMPDILQVTTVSEGLFMIRAVTEKKPPMRLDSSPRLSTAVDQKIKDKETVNAPSPKLISDVELAAERRRDGLLGKKQEKVLESDKIVKEESSESSQDPILVGQKDVKANVKPVETNQVALVAWSDSSMEDGFFQKLKRLWYGSPEMELEHLPEMKSVSGSGDTHREDNDLKSSSQGSGNKHKEDKDLKSSSQGTVPMSQISPSFVAESVDEVKVGADDVDSKDKDASPGFLGRLLKSFKFWGKNTKSSKDSSGNQELVNVDSQVQDIFAKEYFWSDIESFINSPRGFAIVSHSRTREVMAKNVQEEGPSCLRLLDESSMLHLVTLLISEKKWIEETPSSSLPFRIIKGSSPGHRHASNGLSSIFSDSSKSQWQKQNGEKSGKNVAHAGVSVGSVDRKELERYKSNAIADCQKMIKKITEEHPEGYSLIRFRKDFLEEYGYHLAVDKLGYDNLQSLIRVMHGVRIASGYIFPSTPSPNAKSKEDDSDLAFAELGPVSDTTTTHPTTKKLPVYEPSLSEDEEDSGSERDNPEKKKQQMMSKEGKESSLLQILDSYYTNKDGELKENPVERKLVSNGRKQKPTKTYSFVKDSEV</sequence>
<dbReference type="EMBL" id="LUHQ01000005">
    <property type="protein sequence ID" value="OAO95734.1"/>
    <property type="molecule type" value="Genomic_DNA"/>
</dbReference>
<evidence type="ECO:0000256" key="1">
    <source>
        <dbReference type="SAM" id="MobiDB-lite"/>
    </source>
</evidence>
<reference evidence="3 8" key="4">
    <citation type="submission" date="2020-09" db="EMBL/GenBank/DDBJ databases">
        <authorList>
            <person name="Ashkenazy H."/>
        </authorList>
    </citation>
    <scope>NUCLEOTIDE SEQUENCE [LARGE SCALE GENOMIC DNA]</scope>
    <source>
        <strain evidence="8">cv. Cdm-0</strain>
    </source>
</reference>
<dbReference type="Pfam" id="PF01936">
    <property type="entry name" value="NYN"/>
    <property type="match status" value="1"/>
</dbReference>
<dbReference type="FunFam" id="3.30.420.610:FF:000018">
    <property type="entry name" value="Emb|CAB71880.1"/>
    <property type="match status" value="1"/>
</dbReference>
<dbReference type="EMBL" id="LR881470">
    <property type="protein sequence ID" value="CAD5331257.1"/>
    <property type="molecule type" value="Genomic_DNA"/>
</dbReference>
<dbReference type="GO" id="GO:0010468">
    <property type="term" value="P:regulation of gene expression"/>
    <property type="evidence" value="ECO:0007669"/>
    <property type="project" value="InterPro"/>
</dbReference>
<evidence type="ECO:0000313" key="3">
    <source>
        <dbReference type="EMBL" id="CAD5331257.1"/>
    </source>
</evidence>
<feature type="compositionally biased region" description="Basic and acidic residues" evidence="1">
    <location>
        <begin position="856"/>
        <end position="876"/>
    </location>
</feature>
<dbReference type="EMBL" id="CACRSJ010000110">
    <property type="protein sequence ID" value="VYS66372.1"/>
    <property type="molecule type" value="Genomic_DNA"/>
</dbReference>
<feature type="region of interest" description="Disordered" evidence="1">
    <location>
        <begin position="826"/>
        <end position="924"/>
    </location>
</feature>
<dbReference type="Proteomes" id="UP000426265">
    <property type="component" value="Unassembled WGS sequence"/>
</dbReference>
<dbReference type="InterPro" id="IPR021139">
    <property type="entry name" value="NYN"/>
</dbReference>
<dbReference type="SMR" id="A0A178URI8"/>
<dbReference type="CDD" id="cd08824">
    <property type="entry name" value="LOTUS"/>
    <property type="match status" value="1"/>
</dbReference>
<dbReference type="KEGG" id="ath:AT5G09840"/>
<evidence type="ECO:0000313" key="4">
    <source>
        <dbReference type="EMBL" id="OAO95734.1"/>
    </source>
</evidence>
<feature type="region of interest" description="Disordered" evidence="1">
    <location>
        <begin position="41"/>
        <end position="67"/>
    </location>
</feature>
<gene>
    <name evidence="4" type="ordered locus">AXX17_At5g09400</name>
    <name evidence="5" type="ORF">AN1_LOCUS21774</name>
    <name evidence="3" type="ORF">AT9943_LOCUS18744</name>
</gene>
<evidence type="ECO:0000313" key="8">
    <source>
        <dbReference type="Proteomes" id="UP000516314"/>
    </source>
</evidence>
<dbReference type="InterPro" id="IPR025605">
    <property type="entry name" value="OST-HTH/LOTUS_dom"/>
</dbReference>
<reference evidence="6" key="1">
    <citation type="journal article" date="2016" name="Proc. Natl. Acad. Sci. U.S.A.">
        <title>Chromosome-level assembly of Arabidopsis thaliana Ler reveals the extent of translocation and inversion polymorphisms.</title>
        <authorList>
            <person name="Zapata L."/>
            <person name="Ding J."/>
            <person name="Willing E.M."/>
            <person name="Hartwig B."/>
            <person name="Bezdan D."/>
            <person name="Jiao W.B."/>
            <person name="Patel V."/>
            <person name="Velikkakam James G."/>
            <person name="Koornneef M."/>
            <person name="Ossowski S."/>
            <person name="Schneeberger K."/>
        </authorList>
    </citation>
    <scope>NUCLEOTIDE SEQUENCE [LARGE SCALE GENOMIC DNA]</scope>
    <source>
        <strain evidence="6">cv. Landsberg erecta</strain>
    </source>
</reference>
<feature type="domain" description="HTH OST-type" evidence="2">
    <location>
        <begin position="283"/>
        <end position="355"/>
    </location>
</feature>
<accession>A0A178URI8</accession>
<proteinExistence type="predicted"/>
<dbReference type="GO" id="GO:0005777">
    <property type="term" value="C:peroxisome"/>
    <property type="evidence" value="ECO:0007669"/>
    <property type="project" value="InterPro"/>
</dbReference>
<feature type="domain" description="HTH OST-type" evidence="2">
    <location>
        <begin position="739"/>
        <end position="813"/>
    </location>
</feature>
<dbReference type="GO" id="GO:0004540">
    <property type="term" value="F:RNA nuclease activity"/>
    <property type="evidence" value="ECO:0007669"/>
    <property type="project" value="InterPro"/>
</dbReference>
<dbReference type="OMA" id="GHYKAPL"/>
<evidence type="ECO:0000313" key="5">
    <source>
        <dbReference type="EMBL" id="VYS66372.1"/>
    </source>
</evidence>
<dbReference type="Pfam" id="PF12872">
    <property type="entry name" value="OST-HTH"/>
    <property type="match status" value="2"/>
</dbReference>
<organism evidence="4 6">
    <name type="scientific">Arabidopsis thaliana</name>
    <name type="common">Mouse-ear cress</name>
    <dbReference type="NCBI Taxonomy" id="3702"/>
    <lineage>
        <taxon>Eukaryota</taxon>
        <taxon>Viridiplantae</taxon>
        <taxon>Streptophyta</taxon>
        <taxon>Embryophyta</taxon>
        <taxon>Tracheophyta</taxon>
        <taxon>Spermatophyta</taxon>
        <taxon>Magnoliopsida</taxon>
        <taxon>eudicotyledons</taxon>
        <taxon>Gunneridae</taxon>
        <taxon>Pentapetalae</taxon>
        <taxon>rosids</taxon>
        <taxon>malvids</taxon>
        <taxon>Brassicales</taxon>
        <taxon>Brassicaceae</taxon>
        <taxon>Camelineae</taxon>
        <taxon>Arabidopsis</taxon>
    </lineage>
</organism>
<dbReference type="Proteomes" id="UP000078284">
    <property type="component" value="Chromosome 5"/>
</dbReference>
<evidence type="ECO:0000313" key="6">
    <source>
        <dbReference type="Proteomes" id="UP000078284"/>
    </source>
</evidence>
<dbReference type="CDD" id="cd10910">
    <property type="entry name" value="PIN_limkain_b1_N_like"/>
    <property type="match status" value="1"/>
</dbReference>
<dbReference type="InterPro" id="IPR024768">
    <property type="entry name" value="Marf1"/>
</dbReference>
<feature type="region of interest" description="Disordered" evidence="1">
    <location>
        <begin position="488"/>
        <end position="533"/>
    </location>
</feature>
<dbReference type="AlphaFoldDB" id="A0A178URI8"/>
<dbReference type="PANTHER" id="PTHR14379:SF86">
    <property type="entry name" value="EMB|CAB71880.1"/>
    <property type="match status" value="1"/>
</dbReference>
<name>A0A178URI8_ARATH</name>
<dbReference type="RefSeq" id="NP_196546.1">
    <property type="nucleotide sequence ID" value="NM_121021.3"/>
</dbReference>
<dbReference type="ExpressionAtlas" id="A0A178URI8">
    <property type="expression patterns" value="baseline and differential"/>
</dbReference>
<dbReference type="Gene3D" id="3.30.420.610">
    <property type="entry name" value="LOTUS domain-like"/>
    <property type="match status" value="2"/>
</dbReference>